<keyword evidence="8 9" id="KW-0339">Growth factor</keyword>
<accession>A0A2G9GXF1</accession>
<name>A0A2G9GXF1_9LAMI</name>
<evidence type="ECO:0000256" key="6">
    <source>
        <dbReference type="ARBA" id="ARBA00022729"/>
    </source>
</evidence>
<evidence type="ECO:0000256" key="1">
    <source>
        <dbReference type="ARBA" id="ARBA00004613"/>
    </source>
</evidence>
<keyword evidence="4 9" id="KW-0964">Secreted</keyword>
<comment type="caution">
    <text evidence="10">The sequence shown here is derived from an EMBL/GenBank/DDBJ whole genome shotgun (WGS) entry which is preliminary data.</text>
</comment>
<dbReference type="OrthoDB" id="1914102at2759"/>
<comment type="function">
    <text evidence="9">Promotes plant cell differentiation, organogenesis and somatic embryogenesis as well as cell proliferation.</text>
</comment>
<comment type="similarity">
    <text evidence="2 9">Belongs to the phytosulfokine family.</text>
</comment>
<evidence type="ECO:0000313" key="10">
    <source>
        <dbReference type="EMBL" id="PIN09954.1"/>
    </source>
</evidence>
<dbReference type="GO" id="GO:0030154">
    <property type="term" value="P:cell differentiation"/>
    <property type="evidence" value="ECO:0007669"/>
    <property type="project" value="UniProtKB-UniRule"/>
</dbReference>
<comment type="PTM">
    <text evidence="9">Sulfation is important for activity and for the binding to a putative membrane receptor.</text>
</comment>
<keyword evidence="6 9" id="KW-0732">Signal</keyword>
<dbReference type="Proteomes" id="UP000231279">
    <property type="component" value="Unassembled WGS sequence"/>
</dbReference>
<comment type="PTM">
    <text evidence="9">PSK-alpha is produced by endopeptidase digestion. PSK-beta is produced from PSK-alpha by exopeptidase digestion.</text>
</comment>
<keyword evidence="7 9" id="KW-0221">Differentiation</keyword>
<evidence type="ECO:0000256" key="9">
    <source>
        <dbReference type="RuleBase" id="RU368031"/>
    </source>
</evidence>
<dbReference type="GO" id="GO:0008083">
    <property type="term" value="F:growth factor activity"/>
    <property type="evidence" value="ECO:0007669"/>
    <property type="project" value="UniProtKB-UniRule"/>
</dbReference>
<sequence>MKQISQATTISLFLLLIISRTSAHLLSLHQLGDTPENKINGISLQEEDDFPSLMGLEECGDEDEACKKRRMVVEAHLDYIYTQHQNP</sequence>
<proteinExistence type="inferred from homology"/>
<evidence type="ECO:0000256" key="7">
    <source>
        <dbReference type="ARBA" id="ARBA00022782"/>
    </source>
</evidence>
<dbReference type="PANTHER" id="PTHR33285">
    <property type="entry name" value="PHYTOSULFOKINES 3"/>
    <property type="match status" value="1"/>
</dbReference>
<dbReference type="PANTHER" id="PTHR33285:SF33">
    <property type="entry name" value="PHYTOSULFOKINE"/>
    <property type="match status" value="1"/>
</dbReference>
<evidence type="ECO:0000256" key="8">
    <source>
        <dbReference type="ARBA" id="ARBA00023030"/>
    </source>
</evidence>
<feature type="signal peptide" evidence="9">
    <location>
        <begin position="1"/>
        <end position="23"/>
    </location>
</feature>
<dbReference type="InterPro" id="IPR009438">
    <property type="entry name" value="Phytosulfokine"/>
</dbReference>
<gene>
    <name evidence="10" type="ORF">CDL12_17460</name>
</gene>
<dbReference type="GO" id="GO:0005576">
    <property type="term" value="C:extracellular region"/>
    <property type="evidence" value="ECO:0007669"/>
    <property type="project" value="UniProtKB-SubCell"/>
</dbReference>
<protein>
    <recommendedName>
        <fullName evidence="9">Phytosulfokine</fullName>
    </recommendedName>
    <component>
        <recommendedName>
            <fullName evidence="9">Phytosulfokine-alpha</fullName>
            <shortName evidence="9">PSK-alpha</shortName>
            <shortName evidence="9">Phytosulfokine-a</shortName>
        </recommendedName>
    </component>
    <component>
        <recommendedName>
            <fullName evidence="9">Phytosulfokine-beta</fullName>
            <shortName evidence="9">PSK-beta</shortName>
            <shortName evidence="9">Phytosulfokine-b</shortName>
        </recommendedName>
    </component>
</protein>
<evidence type="ECO:0000313" key="11">
    <source>
        <dbReference type="Proteomes" id="UP000231279"/>
    </source>
</evidence>
<feature type="chain" id="PRO_5031599088" description="Phytosulfokine" evidence="9">
    <location>
        <begin position="24"/>
        <end position="87"/>
    </location>
</feature>
<dbReference type="GO" id="GO:0008283">
    <property type="term" value="P:cell population proliferation"/>
    <property type="evidence" value="ECO:0007669"/>
    <property type="project" value="UniProtKB-UniRule"/>
</dbReference>
<dbReference type="EMBL" id="NKXS01003377">
    <property type="protein sequence ID" value="PIN09954.1"/>
    <property type="molecule type" value="Genomic_DNA"/>
</dbReference>
<comment type="subcellular location">
    <subcellularLocation>
        <location evidence="1 9">Secreted</location>
    </subcellularLocation>
</comment>
<reference evidence="11" key="1">
    <citation type="journal article" date="2018" name="Gigascience">
        <title>Genome assembly of the Pink Ipe (Handroanthus impetiginosus, Bignoniaceae), a highly valued, ecologically keystone Neotropical timber forest tree.</title>
        <authorList>
            <person name="Silva-Junior O.B."/>
            <person name="Grattapaglia D."/>
            <person name="Novaes E."/>
            <person name="Collevatti R.G."/>
        </authorList>
    </citation>
    <scope>NUCLEOTIDE SEQUENCE [LARGE SCALE GENOMIC DNA]</scope>
    <source>
        <strain evidence="11">cv. UFG-1</strain>
    </source>
</reference>
<keyword evidence="5 9" id="KW-0765">Sulfation</keyword>
<evidence type="ECO:0000256" key="5">
    <source>
        <dbReference type="ARBA" id="ARBA00022641"/>
    </source>
</evidence>
<dbReference type="AlphaFoldDB" id="A0A2G9GXF1"/>
<organism evidence="10 11">
    <name type="scientific">Handroanthus impetiginosus</name>
    <dbReference type="NCBI Taxonomy" id="429701"/>
    <lineage>
        <taxon>Eukaryota</taxon>
        <taxon>Viridiplantae</taxon>
        <taxon>Streptophyta</taxon>
        <taxon>Embryophyta</taxon>
        <taxon>Tracheophyta</taxon>
        <taxon>Spermatophyta</taxon>
        <taxon>Magnoliopsida</taxon>
        <taxon>eudicotyledons</taxon>
        <taxon>Gunneridae</taxon>
        <taxon>Pentapetalae</taxon>
        <taxon>asterids</taxon>
        <taxon>lamiids</taxon>
        <taxon>Lamiales</taxon>
        <taxon>Bignoniaceae</taxon>
        <taxon>Crescentiina</taxon>
        <taxon>Tabebuia alliance</taxon>
        <taxon>Handroanthus</taxon>
    </lineage>
</organism>
<evidence type="ECO:0000256" key="4">
    <source>
        <dbReference type="ARBA" id="ARBA00022525"/>
    </source>
</evidence>
<keyword evidence="11" id="KW-1185">Reference proteome</keyword>
<evidence type="ECO:0000256" key="2">
    <source>
        <dbReference type="ARBA" id="ARBA00010781"/>
    </source>
</evidence>
<dbReference type="Pfam" id="PF06404">
    <property type="entry name" value="PSK"/>
    <property type="match status" value="1"/>
</dbReference>
<keyword evidence="3 9" id="KW-0217">Developmental protein</keyword>
<evidence type="ECO:0000256" key="3">
    <source>
        <dbReference type="ARBA" id="ARBA00022473"/>
    </source>
</evidence>